<organism evidence="1 2">
    <name type="scientific">Diversispora eburnea</name>
    <dbReference type="NCBI Taxonomy" id="1213867"/>
    <lineage>
        <taxon>Eukaryota</taxon>
        <taxon>Fungi</taxon>
        <taxon>Fungi incertae sedis</taxon>
        <taxon>Mucoromycota</taxon>
        <taxon>Glomeromycotina</taxon>
        <taxon>Glomeromycetes</taxon>
        <taxon>Diversisporales</taxon>
        <taxon>Diversisporaceae</taxon>
        <taxon>Diversispora</taxon>
    </lineage>
</organism>
<keyword evidence="2" id="KW-1185">Reference proteome</keyword>
<protein>
    <submittedName>
        <fullName evidence="1">8936_t:CDS:1</fullName>
    </submittedName>
</protein>
<evidence type="ECO:0000313" key="2">
    <source>
        <dbReference type="Proteomes" id="UP000789706"/>
    </source>
</evidence>
<gene>
    <name evidence="1" type="ORF">DEBURN_LOCUS6749</name>
</gene>
<dbReference type="EMBL" id="CAJVPK010000730">
    <property type="protein sequence ID" value="CAG8543762.1"/>
    <property type="molecule type" value="Genomic_DNA"/>
</dbReference>
<sequence>MTVSNNDNSSEIKSENEIKDALVVDERIEHTIMYSDISETSSLSASPR</sequence>
<dbReference type="AlphaFoldDB" id="A0A9N9FMJ1"/>
<dbReference type="Proteomes" id="UP000789706">
    <property type="component" value="Unassembled WGS sequence"/>
</dbReference>
<reference evidence="1" key="1">
    <citation type="submission" date="2021-06" db="EMBL/GenBank/DDBJ databases">
        <authorList>
            <person name="Kallberg Y."/>
            <person name="Tangrot J."/>
            <person name="Rosling A."/>
        </authorList>
    </citation>
    <scope>NUCLEOTIDE SEQUENCE</scope>
    <source>
        <strain evidence="1">AZ414A</strain>
    </source>
</reference>
<evidence type="ECO:0000313" key="1">
    <source>
        <dbReference type="EMBL" id="CAG8543762.1"/>
    </source>
</evidence>
<comment type="caution">
    <text evidence="1">The sequence shown here is derived from an EMBL/GenBank/DDBJ whole genome shotgun (WGS) entry which is preliminary data.</text>
</comment>
<name>A0A9N9FMJ1_9GLOM</name>
<accession>A0A9N9FMJ1</accession>
<proteinExistence type="predicted"/>